<dbReference type="InterPro" id="IPR045621">
    <property type="entry name" value="BPD_transp_1_N"/>
</dbReference>
<feature type="transmembrane region" description="Helical" evidence="7">
    <location>
        <begin position="95"/>
        <end position="121"/>
    </location>
</feature>
<proteinExistence type="inferred from homology"/>
<comment type="similarity">
    <text evidence="7">Belongs to the binding-protein-dependent transport system permease family.</text>
</comment>
<name>A0ABT8G4X3_9MICO</name>
<comment type="subcellular location">
    <subcellularLocation>
        <location evidence="1 7">Cell membrane</location>
        <topology evidence="1 7">Multi-pass membrane protein</topology>
    </subcellularLocation>
</comment>
<keyword evidence="6 7" id="KW-0472">Membrane</keyword>
<dbReference type="PANTHER" id="PTHR30465:SF0">
    <property type="entry name" value="OLIGOPEPTIDE TRANSPORT SYSTEM PERMEASE PROTEIN APPB"/>
    <property type="match status" value="1"/>
</dbReference>
<reference evidence="9" key="1">
    <citation type="submission" date="2023-06" db="EMBL/GenBank/DDBJ databases">
        <title>SYSU T00b26.</title>
        <authorList>
            <person name="Gao L."/>
            <person name="Fang B.-Z."/>
            <person name="Li W.-J."/>
        </authorList>
    </citation>
    <scope>NUCLEOTIDE SEQUENCE</scope>
    <source>
        <strain evidence="9">SYSU T00b26</strain>
    </source>
</reference>
<dbReference type="CDD" id="cd06261">
    <property type="entry name" value="TM_PBP2"/>
    <property type="match status" value="1"/>
</dbReference>
<dbReference type="Pfam" id="PF19300">
    <property type="entry name" value="BPD_transp_1_N"/>
    <property type="match status" value="1"/>
</dbReference>
<dbReference type="InterPro" id="IPR035906">
    <property type="entry name" value="MetI-like_sf"/>
</dbReference>
<dbReference type="RefSeq" id="WP_301130400.1">
    <property type="nucleotide sequence ID" value="NZ_JAUHPV010000012.1"/>
</dbReference>
<feature type="transmembrane region" description="Helical" evidence="7">
    <location>
        <begin position="238"/>
        <end position="260"/>
    </location>
</feature>
<feature type="transmembrane region" description="Helical" evidence="7">
    <location>
        <begin position="9"/>
        <end position="31"/>
    </location>
</feature>
<evidence type="ECO:0000256" key="1">
    <source>
        <dbReference type="ARBA" id="ARBA00004651"/>
    </source>
</evidence>
<evidence type="ECO:0000256" key="2">
    <source>
        <dbReference type="ARBA" id="ARBA00022448"/>
    </source>
</evidence>
<feature type="transmembrane region" description="Helical" evidence="7">
    <location>
        <begin position="280"/>
        <end position="299"/>
    </location>
</feature>
<sequence>MLLYALRRLAIGAILVLLVTFITYFLLSFSFDNIITSRLGQSASPELVAELKADLGLDRSVFVQYLDWLGNVVQGDLGTSFFTGEPVVDAVPARLAVTLSVIVPALIISVIVAVVLGVTAASRGGVVDTLTQGLMLAGYLIPGLLVAIGLVVLFAVNLGWLPAGGYTAPGDDLGAWSRSIVIPVITIAIGGSANIASQVRGTMVDELRKDYVRTLRTRGVPTRSLVIKHALRNAAGPALTVFGLEFVAMFGSALIIEQVFALPGFGLYSFNAALQGDFPVMMGVTLFAVGLTVTVNLITDLANGWLNPKARIY</sequence>
<feature type="domain" description="ABC transmembrane type-1" evidence="8">
    <location>
        <begin position="95"/>
        <end position="299"/>
    </location>
</feature>
<accession>A0ABT8G4X3</accession>
<keyword evidence="4 7" id="KW-0812">Transmembrane</keyword>
<evidence type="ECO:0000259" key="8">
    <source>
        <dbReference type="PROSITE" id="PS50928"/>
    </source>
</evidence>
<evidence type="ECO:0000256" key="4">
    <source>
        <dbReference type="ARBA" id="ARBA00022692"/>
    </source>
</evidence>
<dbReference type="Proteomes" id="UP001172738">
    <property type="component" value="Unassembled WGS sequence"/>
</dbReference>
<keyword evidence="2 7" id="KW-0813">Transport</keyword>
<comment type="caution">
    <text evidence="9">The sequence shown here is derived from an EMBL/GenBank/DDBJ whole genome shotgun (WGS) entry which is preliminary data.</text>
</comment>
<dbReference type="PANTHER" id="PTHR30465">
    <property type="entry name" value="INNER MEMBRANE ABC TRANSPORTER"/>
    <property type="match status" value="1"/>
</dbReference>
<protein>
    <submittedName>
        <fullName evidence="9">ABC transporter permease</fullName>
    </submittedName>
</protein>
<dbReference type="SUPFAM" id="SSF161098">
    <property type="entry name" value="MetI-like"/>
    <property type="match status" value="1"/>
</dbReference>
<organism evidence="9 10">
    <name type="scientific">Demequina zhanjiangensis</name>
    <dbReference type="NCBI Taxonomy" id="3051659"/>
    <lineage>
        <taxon>Bacteria</taxon>
        <taxon>Bacillati</taxon>
        <taxon>Actinomycetota</taxon>
        <taxon>Actinomycetes</taxon>
        <taxon>Micrococcales</taxon>
        <taxon>Demequinaceae</taxon>
        <taxon>Demequina</taxon>
    </lineage>
</organism>
<gene>
    <name evidence="9" type="ORF">QQX04_14405</name>
</gene>
<feature type="transmembrane region" description="Helical" evidence="7">
    <location>
        <begin position="133"/>
        <end position="160"/>
    </location>
</feature>
<evidence type="ECO:0000256" key="6">
    <source>
        <dbReference type="ARBA" id="ARBA00023136"/>
    </source>
</evidence>
<evidence type="ECO:0000256" key="5">
    <source>
        <dbReference type="ARBA" id="ARBA00022989"/>
    </source>
</evidence>
<dbReference type="Pfam" id="PF00528">
    <property type="entry name" value="BPD_transp_1"/>
    <property type="match status" value="1"/>
</dbReference>
<dbReference type="PROSITE" id="PS50928">
    <property type="entry name" value="ABC_TM1"/>
    <property type="match status" value="1"/>
</dbReference>
<keyword evidence="3" id="KW-1003">Cell membrane</keyword>
<dbReference type="Gene3D" id="1.10.3720.10">
    <property type="entry name" value="MetI-like"/>
    <property type="match status" value="1"/>
</dbReference>
<dbReference type="InterPro" id="IPR000515">
    <property type="entry name" value="MetI-like"/>
</dbReference>
<keyword evidence="5 7" id="KW-1133">Transmembrane helix</keyword>
<keyword evidence="10" id="KW-1185">Reference proteome</keyword>
<dbReference type="EMBL" id="JAUHPV010000012">
    <property type="protein sequence ID" value="MDN4474190.1"/>
    <property type="molecule type" value="Genomic_DNA"/>
</dbReference>
<evidence type="ECO:0000313" key="9">
    <source>
        <dbReference type="EMBL" id="MDN4474190.1"/>
    </source>
</evidence>
<evidence type="ECO:0000256" key="3">
    <source>
        <dbReference type="ARBA" id="ARBA00022475"/>
    </source>
</evidence>
<evidence type="ECO:0000256" key="7">
    <source>
        <dbReference type="RuleBase" id="RU363032"/>
    </source>
</evidence>
<feature type="transmembrane region" description="Helical" evidence="7">
    <location>
        <begin position="180"/>
        <end position="199"/>
    </location>
</feature>
<evidence type="ECO:0000313" key="10">
    <source>
        <dbReference type="Proteomes" id="UP001172738"/>
    </source>
</evidence>